<evidence type="ECO:0000313" key="1">
    <source>
        <dbReference type="EMBL" id="GAI10897.1"/>
    </source>
</evidence>
<name>X1KUX0_9ZZZZ</name>
<sequence>MVIALPSMDTLQEKGGLLIEHVKEFVTEKPLATAGIGVAAVGVTALG</sequence>
<accession>X1KUX0</accession>
<gene>
    <name evidence="1" type="ORF">S06H3_15545</name>
</gene>
<dbReference type="AlphaFoldDB" id="X1KUX0"/>
<organism evidence="1">
    <name type="scientific">marine sediment metagenome</name>
    <dbReference type="NCBI Taxonomy" id="412755"/>
    <lineage>
        <taxon>unclassified sequences</taxon>
        <taxon>metagenomes</taxon>
        <taxon>ecological metagenomes</taxon>
    </lineage>
</organism>
<proteinExistence type="predicted"/>
<reference evidence="1" key="1">
    <citation type="journal article" date="2014" name="Front. Microbiol.">
        <title>High frequency of phylogenetically diverse reductive dehalogenase-homologous genes in deep subseafloor sedimentary metagenomes.</title>
        <authorList>
            <person name="Kawai M."/>
            <person name="Futagami T."/>
            <person name="Toyoda A."/>
            <person name="Takaki Y."/>
            <person name="Nishi S."/>
            <person name="Hori S."/>
            <person name="Arai W."/>
            <person name="Tsubouchi T."/>
            <person name="Morono Y."/>
            <person name="Uchiyama I."/>
            <person name="Ito T."/>
            <person name="Fujiyama A."/>
            <person name="Inagaki F."/>
            <person name="Takami H."/>
        </authorList>
    </citation>
    <scope>NUCLEOTIDE SEQUENCE</scope>
    <source>
        <strain evidence="1">Expedition CK06-06</strain>
    </source>
</reference>
<comment type="caution">
    <text evidence="1">The sequence shown here is derived from an EMBL/GenBank/DDBJ whole genome shotgun (WGS) entry which is preliminary data.</text>
</comment>
<protein>
    <submittedName>
        <fullName evidence="1">Uncharacterized protein</fullName>
    </submittedName>
</protein>
<feature type="non-terminal residue" evidence="1">
    <location>
        <position position="47"/>
    </location>
</feature>
<dbReference type="EMBL" id="BARV01007652">
    <property type="protein sequence ID" value="GAI10897.1"/>
    <property type="molecule type" value="Genomic_DNA"/>
</dbReference>